<accession>A0A4C1SWE1</accession>
<organism evidence="1 2">
    <name type="scientific">Eumeta variegata</name>
    <name type="common">Bagworm moth</name>
    <name type="synonym">Eumeta japonica</name>
    <dbReference type="NCBI Taxonomy" id="151549"/>
    <lineage>
        <taxon>Eukaryota</taxon>
        <taxon>Metazoa</taxon>
        <taxon>Ecdysozoa</taxon>
        <taxon>Arthropoda</taxon>
        <taxon>Hexapoda</taxon>
        <taxon>Insecta</taxon>
        <taxon>Pterygota</taxon>
        <taxon>Neoptera</taxon>
        <taxon>Endopterygota</taxon>
        <taxon>Lepidoptera</taxon>
        <taxon>Glossata</taxon>
        <taxon>Ditrysia</taxon>
        <taxon>Tineoidea</taxon>
        <taxon>Psychidae</taxon>
        <taxon>Oiketicinae</taxon>
        <taxon>Eumeta</taxon>
    </lineage>
</organism>
<evidence type="ECO:0000313" key="1">
    <source>
        <dbReference type="EMBL" id="GBP05570.1"/>
    </source>
</evidence>
<keyword evidence="2" id="KW-1185">Reference proteome</keyword>
<dbReference type="Proteomes" id="UP000299102">
    <property type="component" value="Unassembled WGS sequence"/>
</dbReference>
<sequence>MKLIWKPDRTHLLMGLFEVRYCITTTPQATMLQPLVETHLQESPERQNSWSSACAIFTSKPSLLDNKTTYLKK</sequence>
<comment type="caution">
    <text evidence="1">The sequence shown here is derived from an EMBL/GenBank/DDBJ whole genome shotgun (WGS) entry which is preliminary data.</text>
</comment>
<dbReference type="AlphaFoldDB" id="A0A4C1SWE1"/>
<reference evidence="1 2" key="1">
    <citation type="journal article" date="2019" name="Commun. Biol.">
        <title>The bagworm genome reveals a unique fibroin gene that provides high tensile strength.</title>
        <authorList>
            <person name="Kono N."/>
            <person name="Nakamura H."/>
            <person name="Ohtoshi R."/>
            <person name="Tomita M."/>
            <person name="Numata K."/>
            <person name="Arakawa K."/>
        </authorList>
    </citation>
    <scope>NUCLEOTIDE SEQUENCE [LARGE SCALE GENOMIC DNA]</scope>
</reference>
<dbReference type="EMBL" id="BGZK01003919">
    <property type="protein sequence ID" value="GBP05570.1"/>
    <property type="molecule type" value="Genomic_DNA"/>
</dbReference>
<gene>
    <name evidence="1" type="ORF">EVAR_70022_1</name>
</gene>
<name>A0A4C1SWE1_EUMVA</name>
<proteinExistence type="predicted"/>
<protein>
    <submittedName>
        <fullName evidence="1">Uncharacterized protein</fullName>
    </submittedName>
</protein>
<evidence type="ECO:0000313" key="2">
    <source>
        <dbReference type="Proteomes" id="UP000299102"/>
    </source>
</evidence>